<evidence type="ECO:0000313" key="3">
    <source>
        <dbReference type="Proteomes" id="UP000306631"/>
    </source>
</evidence>
<sequence>MLPANGRHYTRPRQPDTLPQRIDRRRIYVLPTRFGLFVAVLLGAMLLGALNYNNNPALLLALLLGATGIASAISAHLQLSGVQVDAVSADPVTAGHPLRLRISLSRRDARARRGLRIEHHNALAFAHLAHDDQTEVDLDVPTTQRGWLDLDRIRLSTTQPLGLVRAWTWVWPDTPLLVYAAPDTQAPALPEGGGDPLHTRVHPSGEELHQLRPYRAGDPPRSIAWKHSARRDALLVREYERPVGLDVQLDWRHLAPLPTEARIARLARWVDLAEREGRRYTLTLPGHPVLGPGSGNAHHHLCQRALAVLPHG</sequence>
<keyword evidence="1" id="KW-1133">Transmembrane helix</keyword>
<dbReference type="PANTHER" id="PTHR34351:SF1">
    <property type="entry name" value="SLR1927 PROTEIN"/>
    <property type="match status" value="1"/>
</dbReference>
<dbReference type="PANTHER" id="PTHR34351">
    <property type="entry name" value="SLR1927 PROTEIN-RELATED"/>
    <property type="match status" value="1"/>
</dbReference>
<name>A0A4S2CWW1_STEMA</name>
<feature type="transmembrane region" description="Helical" evidence="1">
    <location>
        <begin position="34"/>
        <end position="52"/>
    </location>
</feature>
<dbReference type="Proteomes" id="UP000306631">
    <property type="component" value="Unassembled WGS sequence"/>
</dbReference>
<protein>
    <submittedName>
        <fullName evidence="2">DUF58 domain-containing protein</fullName>
    </submittedName>
</protein>
<comment type="caution">
    <text evidence="2">The sequence shown here is derived from an EMBL/GenBank/DDBJ whole genome shotgun (WGS) entry which is preliminary data.</text>
</comment>
<dbReference type="OrthoDB" id="5298497at2"/>
<dbReference type="AlphaFoldDB" id="A0A4S2CWW1"/>
<keyword evidence="1" id="KW-0472">Membrane</keyword>
<accession>A0A4S2CWW1</accession>
<dbReference type="EMBL" id="SRYW01000010">
    <property type="protein sequence ID" value="TGY33459.1"/>
    <property type="molecule type" value="Genomic_DNA"/>
</dbReference>
<gene>
    <name evidence="2" type="ORF">E5352_12830</name>
</gene>
<reference evidence="2 3" key="1">
    <citation type="submission" date="2019-04" db="EMBL/GenBank/DDBJ databases">
        <title>Microbes associate with the intestines of laboratory mice.</title>
        <authorList>
            <person name="Navarre W."/>
            <person name="Wong E."/>
            <person name="Huang K."/>
            <person name="Tropini C."/>
            <person name="Ng K."/>
            <person name="Yu B."/>
        </authorList>
    </citation>
    <scope>NUCLEOTIDE SEQUENCE [LARGE SCALE GENOMIC DNA]</scope>
    <source>
        <strain evidence="2 3">NM62_B4-13</strain>
    </source>
</reference>
<feature type="transmembrane region" description="Helical" evidence="1">
    <location>
        <begin position="58"/>
        <end position="77"/>
    </location>
</feature>
<evidence type="ECO:0000256" key="1">
    <source>
        <dbReference type="SAM" id="Phobius"/>
    </source>
</evidence>
<dbReference type="RefSeq" id="WP_136005655.1">
    <property type="nucleotide sequence ID" value="NZ_SRYW01000010.1"/>
</dbReference>
<evidence type="ECO:0000313" key="2">
    <source>
        <dbReference type="EMBL" id="TGY33459.1"/>
    </source>
</evidence>
<organism evidence="2 3">
    <name type="scientific">Stenotrophomonas maltophilia</name>
    <name type="common">Pseudomonas maltophilia</name>
    <name type="synonym">Xanthomonas maltophilia</name>
    <dbReference type="NCBI Taxonomy" id="40324"/>
    <lineage>
        <taxon>Bacteria</taxon>
        <taxon>Pseudomonadati</taxon>
        <taxon>Pseudomonadota</taxon>
        <taxon>Gammaproteobacteria</taxon>
        <taxon>Lysobacterales</taxon>
        <taxon>Lysobacteraceae</taxon>
        <taxon>Stenotrophomonas</taxon>
        <taxon>Stenotrophomonas maltophilia group</taxon>
    </lineage>
</organism>
<proteinExistence type="predicted"/>
<keyword evidence="1" id="KW-0812">Transmembrane</keyword>